<organism evidence="2 3">
    <name type="scientific">Grylomicrobium aquisgranensis</name>
    <dbReference type="NCBI Taxonomy" id="2926318"/>
    <lineage>
        <taxon>Bacteria</taxon>
        <taxon>Bacillati</taxon>
        <taxon>Bacillota</taxon>
        <taxon>Erysipelotrichia</taxon>
        <taxon>Erysipelotrichales</taxon>
        <taxon>Erysipelotrichaceae</taxon>
        <taxon>Grylomicrobium</taxon>
    </lineage>
</organism>
<dbReference type="InterPro" id="IPR011010">
    <property type="entry name" value="DNA_brk_join_enz"/>
</dbReference>
<dbReference type="EMBL" id="JALBUR010000004">
    <property type="protein sequence ID" value="MDX8419064.1"/>
    <property type="molecule type" value="Genomic_DNA"/>
</dbReference>
<dbReference type="GO" id="GO:0015074">
    <property type="term" value="P:DNA integration"/>
    <property type="evidence" value="ECO:0007669"/>
    <property type="project" value="InterPro"/>
</dbReference>
<dbReference type="Proteomes" id="UP001286174">
    <property type="component" value="Unassembled WGS sequence"/>
</dbReference>
<evidence type="ECO:0000256" key="1">
    <source>
        <dbReference type="ARBA" id="ARBA00023172"/>
    </source>
</evidence>
<dbReference type="Gene3D" id="1.10.443.10">
    <property type="entry name" value="Intergrase catalytic core"/>
    <property type="match status" value="1"/>
</dbReference>
<evidence type="ECO:0000313" key="2">
    <source>
        <dbReference type="EMBL" id="MDX8419064.1"/>
    </source>
</evidence>
<dbReference type="AlphaFoldDB" id="A0AB35U2B7"/>
<dbReference type="GO" id="GO:0006310">
    <property type="term" value="P:DNA recombination"/>
    <property type="evidence" value="ECO:0007669"/>
    <property type="project" value="UniProtKB-KW"/>
</dbReference>
<dbReference type="GO" id="GO:0003677">
    <property type="term" value="F:DNA binding"/>
    <property type="evidence" value="ECO:0007669"/>
    <property type="project" value="InterPro"/>
</dbReference>
<dbReference type="SUPFAM" id="SSF56349">
    <property type="entry name" value="DNA breaking-rejoining enzymes"/>
    <property type="match status" value="1"/>
</dbReference>
<dbReference type="InterPro" id="IPR013762">
    <property type="entry name" value="Integrase-like_cat_sf"/>
</dbReference>
<gene>
    <name evidence="2" type="ORF">MOZ60_03030</name>
</gene>
<name>A0AB35U2B7_9FIRM</name>
<sequence length="581" mass="67622">MNYNTNPKRKMFVWFSGNDRVATETKIIQYKTVTQYQDQYLERKPFVITADRSVISSYRSFYHGAEYDTLLKTGRQRRKPQLYSFSNEITIAYKLRKNKDLFRIDAYIVNPSDGKSMVPGTEKSVRSVSEDGIINWLDSVYPYSTVETKEEIFSIRDKATELFENNNSQISLKTFLYIHSEYDVLYAEHPEWMRKALNKIGDLPPLYVTDEIINNAVEELFEGFESLKVKSFIVYSLSGVFDRAVEQKLMEENPLKKAARQISNFDRRYYEVRNSLVKRHFSLKEMTGIYKTALRNYKDDSRYLGILIKLLTGIDTSAVCALKWKDIVRVPSFPEEKFYQFVIRRKVSFNGKTYQPFSKKESYRLVPIPDLLADLLKEEQQKQLTAYNLSDASELAEQSVVGNGTVVLNGFTRVVTPSNLNELCRKVLRKYLKKNEIDLSSSDQEERIIDLNGYSGDNFKSNYRHWALEECAFEECETDYLLGNVPDMTFARNYCDFGNPASQMILKLKQERIARLVQKQTDTYVVFRQLDGSHVFCETEEDDCHLTDLSIHARIKGENAKIRISSKYGFELEVTGGKREK</sequence>
<evidence type="ECO:0000313" key="3">
    <source>
        <dbReference type="Proteomes" id="UP001286174"/>
    </source>
</evidence>
<proteinExistence type="predicted"/>
<comment type="caution">
    <text evidence="2">The sequence shown here is derived from an EMBL/GenBank/DDBJ whole genome shotgun (WGS) entry which is preliminary data.</text>
</comment>
<reference evidence="2 3" key="1">
    <citation type="submission" date="2022-03" db="EMBL/GenBank/DDBJ databases">
        <title>Novel taxa within the pig intestine.</title>
        <authorList>
            <person name="Wylensek D."/>
            <person name="Bishof K."/>
            <person name="Afrizal A."/>
            <person name="Clavel T."/>
        </authorList>
    </citation>
    <scope>NUCLEOTIDE SEQUENCE [LARGE SCALE GENOMIC DNA]</scope>
    <source>
        <strain evidence="2 3">CLA-KB-P133</strain>
    </source>
</reference>
<keyword evidence="1" id="KW-0233">DNA recombination</keyword>
<dbReference type="RefSeq" id="WP_370595609.1">
    <property type="nucleotide sequence ID" value="NZ_JALBUR010000004.1"/>
</dbReference>
<keyword evidence="3" id="KW-1185">Reference proteome</keyword>
<protein>
    <submittedName>
        <fullName evidence="2">Uncharacterized protein</fullName>
    </submittedName>
</protein>
<accession>A0AB35U2B7</accession>